<comment type="caution">
    <text evidence="1">The sequence shown here is derived from an EMBL/GenBank/DDBJ whole genome shotgun (WGS) entry which is preliminary data.</text>
</comment>
<dbReference type="RefSeq" id="WP_214361461.1">
    <property type="nucleotide sequence ID" value="NZ_JAEKFT010000010.1"/>
</dbReference>
<name>A0A944HD33_DENI1</name>
<organism evidence="1 2">
    <name type="scientific">Denitromonas iodatirespirans</name>
    <dbReference type="NCBI Taxonomy" id="2795389"/>
    <lineage>
        <taxon>Bacteria</taxon>
        <taxon>Pseudomonadati</taxon>
        <taxon>Pseudomonadota</taxon>
        <taxon>Betaproteobacteria</taxon>
        <taxon>Rhodocyclales</taxon>
        <taxon>Zoogloeaceae</taxon>
        <taxon>Denitromonas</taxon>
    </lineage>
</organism>
<evidence type="ECO:0000313" key="1">
    <source>
        <dbReference type="EMBL" id="MBT0961706.1"/>
    </source>
</evidence>
<gene>
    <name evidence="1" type="ORF">I8J34_11035</name>
</gene>
<dbReference type="AlphaFoldDB" id="A0A944HD33"/>
<dbReference type="Proteomes" id="UP000694660">
    <property type="component" value="Unassembled WGS sequence"/>
</dbReference>
<accession>A0A944HD33</accession>
<sequence length="70" mass="7645">MSAHKNHRRPSPPPCARFAVVLHPGTLFETVDVYALTLKDALAWAADTREPGVEVDVMRVTSNGSLTTEI</sequence>
<reference evidence="2" key="1">
    <citation type="journal article" date="2022" name="ISME J.">
        <title>Genetic and phylogenetic analysis of dissimilatory iodate-reducing bacteria identifies potential niches across the world's oceans.</title>
        <authorList>
            <person name="Reyes-Umana V."/>
            <person name="Henning Z."/>
            <person name="Lee K."/>
            <person name="Barnum T.P."/>
            <person name="Coates J.D."/>
        </authorList>
    </citation>
    <scope>NUCLEOTIDE SEQUENCE [LARGE SCALE GENOMIC DNA]</scope>
    <source>
        <strain evidence="2">IR12</strain>
    </source>
</reference>
<keyword evidence="2" id="KW-1185">Reference proteome</keyword>
<proteinExistence type="predicted"/>
<evidence type="ECO:0000313" key="2">
    <source>
        <dbReference type="Proteomes" id="UP000694660"/>
    </source>
</evidence>
<dbReference type="EMBL" id="JAEKFT010000010">
    <property type="protein sequence ID" value="MBT0961706.1"/>
    <property type="molecule type" value="Genomic_DNA"/>
</dbReference>
<protein>
    <submittedName>
        <fullName evidence="1">Uncharacterized protein</fullName>
    </submittedName>
</protein>